<dbReference type="EMBL" id="JBEDUW010000018">
    <property type="protein sequence ID" value="KAK9907816.1"/>
    <property type="molecule type" value="Genomic_DNA"/>
</dbReference>
<name>A0AAW1VND7_RUBAR</name>
<organism evidence="1 2">
    <name type="scientific">Rubus argutus</name>
    <name type="common">Southern blackberry</name>
    <dbReference type="NCBI Taxonomy" id="59490"/>
    <lineage>
        <taxon>Eukaryota</taxon>
        <taxon>Viridiplantae</taxon>
        <taxon>Streptophyta</taxon>
        <taxon>Embryophyta</taxon>
        <taxon>Tracheophyta</taxon>
        <taxon>Spermatophyta</taxon>
        <taxon>Magnoliopsida</taxon>
        <taxon>eudicotyledons</taxon>
        <taxon>Gunneridae</taxon>
        <taxon>Pentapetalae</taxon>
        <taxon>rosids</taxon>
        <taxon>fabids</taxon>
        <taxon>Rosales</taxon>
        <taxon>Rosaceae</taxon>
        <taxon>Rosoideae</taxon>
        <taxon>Rosoideae incertae sedis</taxon>
        <taxon>Rubus</taxon>
    </lineage>
</organism>
<protein>
    <submittedName>
        <fullName evidence="1">Uncharacterized protein</fullName>
    </submittedName>
</protein>
<proteinExistence type="predicted"/>
<dbReference type="AlphaFoldDB" id="A0AAW1VND7"/>
<evidence type="ECO:0000313" key="2">
    <source>
        <dbReference type="Proteomes" id="UP001457282"/>
    </source>
</evidence>
<gene>
    <name evidence="1" type="ORF">M0R45_000511</name>
</gene>
<keyword evidence="2" id="KW-1185">Reference proteome</keyword>
<comment type="caution">
    <text evidence="1">The sequence shown here is derived from an EMBL/GenBank/DDBJ whole genome shotgun (WGS) entry which is preliminary data.</text>
</comment>
<accession>A0AAW1VND7</accession>
<reference evidence="1 2" key="1">
    <citation type="journal article" date="2023" name="G3 (Bethesda)">
        <title>A chromosome-length genome assembly and annotation of blackberry (Rubus argutus, cv. 'Hillquist').</title>
        <authorList>
            <person name="Bruna T."/>
            <person name="Aryal R."/>
            <person name="Dudchenko O."/>
            <person name="Sargent D.J."/>
            <person name="Mead D."/>
            <person name="Buti M."/>
            <person name="Cavallini A."/>
            <person name="Hytonen T."/>
            <person name="Andres J."/>
            <person name="Pham M."/>
            <person name="Weisz D."/>
            <person name="Mascagni F."/>
            <person name="Usai G."/>
            <person name="Natali L."/>
            <person name="Bassil N."/>
            <person name="Fernandez G.E."/>
            <person name="Lomsadze A."/>
            <person name="Armour M."/>
            <person name="Olukolu B."/>
            <person name="Poorten T."/>
            <person name="Britton C."/>
            <person name="Davik J."/>
            <person name="Ashrafi H."/>
            <person name="Aiden E.L."/>
            <person name="Borodovsky M."/>
            <person name="Worthington M."/>
        </authorList>
    </citation>
    <scope>NUCLEOTIDE SEQUENCE [LARGE SCALE GENOMIC DNA]</scope>
    <source>
        <strain evidence="1">PI 553951</strain>
    </source>
</reference>
<sequence>MIGDLLGGFLDYDKPLFSKGIVRIFIRHDLSKPILLKRVLMFDPRAEPMLTFAYKHLVGHCKFCGLITHVGHAMSSSPMASNKSILVHLPGFGSFAFVPGSSLAFSSQIPRGLARGGTRVQILGTFLFQHVAPCPLPAMQRHAVIIQNMEEKSPVDPKREVVVLGKYPWVLGESSSPKKLKSALDICCSSLEASALGCNASVGSGEAEDLIVAL</sequence>
<dbReference type="Proteomes" id="UP001457282">
    <property type="component" value="Unassembled WGS sequence"/>
</dbReference>
<evidence type="ECO:0000313" key="1">
    <source>
        <dbReference type="EMBL" id="KAK9907816.1"/>
    </source>
</evidence>